<keyword evidence="3" id="KW-1185">Reference proteome</keyword>
<dbReference type="PROSITE" id="PS50263">
    <property type="entry name" value="CN_HYDROLASE"/>
    <property type="match status" value="1"/>
</dbReference>
<feature type="domain" description="CN hydrolase" evidence="1">
    <location>
        <begin position="1"/>
        <end position="233"/>
    </location>
</feature>
<dbReference type="SUPFAM" id="SSF56317">
    <property type="entry name" value="Carbon-nitrogen hydrolase"/>
    <property type="match status" value="1"/>
</dbReference>
<protein>
    <submittedName>
        <fullName evidence="2">Predicted amidohydrolase</fullName>
    </submittedName>
</protein>
<organism evidence="2 3">
    <name type="scientific">Venenivibrio stagnispumantis</name>
    <dbReference type="NCBI Taxonomy" id="407998"/>
    <lineage>
        <taxon>Bacteria</taxon>
        <taxon>Pseudomonadati</taxon>
        <taxon>Aquificota</taxon>
        <taxon>Aquificia</taxon>
        <taxon>Aquificales</taxon>
        <taxon>Hydrogenothermaceae</taxon>
        <taxon>Venenivibrio</taxon>
    </lineage>
</organism>
<dbReference type="Pfam" id="PF00795">
    <property type="entry name" value="CN_hydrolase"/>
    <property type="match status" value="1"/>
</dbReference>
<sequence>MRLYTLQINLKLGDVEANLEKIFSYIEKVEQNSFLLLPEMFSSGFDNLNLSTHCEKTENIYIKLSEISKRKNITIGGTLPEKRKKGIYNTAFLIDKGEIIYKRDKVKLFTPTGEDKFFKKGKPLYDIAESSTGNIGFLICFELRFCNIAYLLRKKGVEILAVPAQWGKERKEHLTTLSKARAIETQSFLVVSNTVGKIGDIEYAGYSGIYSPWGEELVSAKEEEGLFFADIDLEEIYKVRNKIKMEL</sequence>
<evidence type="ECO:0000313" key="2">
    <source>
        <dbReference type="EMBL" id="SMP00384.1"/>
    </source>
</evidence>
<dbReference type="Gene3D" id="3.60.110.10">
    <property type="entry name" value="Carbon-nitrogen hydrolase"/>
    <property type="match status" value="1"/>
</dbReference>
<dbReference type="InterPro" id="IPR003010">
    <property type="entry name" value="C-N_Hydrolase"/>
</dbReference>
<name>A0AA46ACP8_9AQUI</name>
<evidence type="ECO:0000313" key="3">
    <source>
        <dbReference type="Proteomes" id="UP001157947"/>
    </source>
</evidence>
<dbReference type="RefSeq" id="WP_265133539.1">
    <property type="nucleotide sequence ID" value="NZ_FXTX01000001.1"/>
</dbReference>
<comment type="caution">
    <text evidence="2">The sequence shown here is derived from an EMBL/GenBank/DDBJ whole genome shotgun (WGS) entry which is preliminary data.</text>
</comment>
<reference evidence="2" key="1">
    <citation type="submission" date="2017-05" db="EMBL/GenBank/DDBJ databases">
        <authorList>
            <person name="Varghese N."/>
            <person name="Submissions S."/>
        </authorList>
    </citation>
    <scope>NUCLEOTIDE SEQUENCE</scope>
    <source>
        <strain evidence="2">DSM 18763</strain>
    </source>
</reference>
<evidence type="ECO:0000259" key="1">
    <source>
        <dbReference type="PROSITE" id="PS50263"/>
    </source>
</evidence>
<dbReference type="Proteomes" id="UP001157947">
    <property type="component" value="Unassembled WGS sequence"/>
</dbReference>
<dbReference type="PANTHER" id="PTHR23088">
    <property type="entry name" value="NITRILASE-RELATED"/>
    <property type="match status" value="1"/>
</dbReference>
<dbReference type="EMBL" id="FXTX01000001">
    <property type="protein sequence ID" value="SMP00384.1"/>
    <property type="molecule type" value="Genomic_DNA"/>
</dbReference>
<accession>A0AA46ACP8</accession>
<dbReference type="AlphaFoldDB" id="A0AA46ACP8"/>
<dbReference type="InterPro" id="IPR036526">
    <property type="entry name" value="C-N_Hydrolase_sf"/>
</dbReference>
<gene>
    <name evidence="2" type="ORF">SAMN06264868_10187</name>
</gene>
<dbReference type="PANTHER" id="PTHR23088:SF27">
    <property type="entry name" value="DEAMINATED GLUTATHIONE AMIDASE"/>
    <property type="match status" value="1"/>
</dbReference>
<proteinExistence type="predicted"/>